<dbReference type="InterPro" id="IPR009057">
    <property type="entry name" value="Homeodomain-like_sf"/>
</dbReference>
<dbReference type="SUPFAM" id="SSF46689">
    <property type="entry name" value="Homeodomain-like"/>
    <property type="match status" value="1"/>
</dbReference>
<accession>A0A0E4H150</accession>
<dbReference type="InterPro" id="IPR041586">
    <property type="entry name" value="PsrA_TetR_C"/>
</dbReference>
<keyword evidence="3" id="KW-0804">Transcription</keyword>
<dbReference type="Pfam" id="PF00440">
    <property type="entry name" value="TetR_N"/>
    <property type="match status" value="1"/>
</dbReference>
<protein>
    <submittedName>
        <fullName evidence="6">TetR family transcriptional regulator</fullName>
    </submittedName>
</protein>
<keyword evidence="1" id="KW-0805">Transcription regulation</keyword>
<evidence type="ECO:0000256" key="3">
    <source>
        <dbReference type="ARBA" id="ARBA00023163"/>
    </source>
</evidence>
<dbReference type="EMBL" id="CTEE01000001">
    <property type="protein sequence ID" value="CQD20862.1"/>
    <property type="molecule type" value="Genomic_DNA"/>
</dbReference>
<dbReference type="InterPro" id="IPR050109">
    <property type="entry name" value="HTH-type_TetR-like_transc_reg"/>
</dbReference>
<dbReference type="GO" id="GO:0003700">
    <property type="term" value="F:DNA-binding transcription factor activity"/>
    <property type="evidence" value="ECO:0007669"/>
    <property type="project" value="TreeGrafter"/>
</dbReference>
<keyword evidence="2" id="KW-0238">DNA-binding</keyword>
<evidence type="ECO:0000313" key="6">
    <source>
        <dbReference type="EMBL" id="CQD20862.1"/>
    </source>
</evidence>
<dbReference type="Proteomes" id="UP000199251">
    <property type="component" value="Unassembled WGS sequence"/>
</dbReference>
<dbReference type="AlphaFoldDB" id="A0A0E4H150"/>
<feature type="domain" description="HTH tetR-type" evidence="4">
    <location>
        <begin position="68"/>
        <end position="115"/>
    </location>
</feature>
<dbReference type="Pfam" id="PF17939">
    <property type="entry name" value="TetR_C_30"/>
    <property type="match status" value="1"/>
</dbReference>
<dbReference type="PANTHER" id="PTHR30055:SF234">
    <property type="entry name" value="HTH-TYPE TRANSCRIPTIONAL REGULATOR BETI"/>
    <property type="match status" value="1"/>
</dbReference>
<evidence type="ECO:0000259" key="5">
    <source>
        <dbReference type="Pfam" id="PF17939"/>
    </source>
</evidence>
<sequence length="269" mass="29321">MRSRLERDNAVTFGAQHDRSVTLKAPVKARTRLNQALDLNRSARLTGPMTAAGRAVRTERASSTQEAILVAAERLYAEHGMFAVSNRQVSEAAGQGNNAAVGYHFGTKADLVRAIEEKHRGPVEELREQMVADLLASGNSGELRAWVACLVRPLTDHLEDLGNPTWYARFAAQAMTDPAYYNIVVKGALSSASLVEVVDGFNRCLPNLPADVHFERNIMARNLLMHTCADRERALAAGTAMAQPSWRAAAFGLIDAIVGLWLAPVTPYE</sequence>
<dbReference type="PANTHER" id="PTHR30055">
    <property type="entry name" value="HTH-TYPE TRANSCRIPTIONAL REGULATOR RUTR"/>
    <property type="match status" value="1"/>
</dbReference>
<evidence type="ECO:0000259" key="4">
    <source>
        <dbReference type="Pfam" id="PF00440"/>
    </source>
</evidence>
<dbReference type="GO" id="GO:0000976">
    <property type="term" value="F:transcription cis-regulatory region binding"/>
    <property type="evidence" value="ECO:0007669"/>
    <property type="project" value="TreeGrafter"/>
</dbReference>
<proteinExistence type="predicted"/>
<organism evidence="6 7">
    <name type="scientific">Mycobacterium lentiflavum</name>
    <dbReference type="NCBI Taxonomy" id="141349"/>
    <lineage>
        <taxon>Bacteria</taxon>
        <taxon>Bacillati</taxon>
        <taxon>Actinomycetota</taxon>
        <taxon>Actinomycetes</taxon>
        <taxon>Mycobacteriales</taxon>
        <taxon>Mycobacteriaceae</taxon>
        <taxon>Mycobacterium</taxon>
        <taxon>Mycobacterium simiae complex</taxon>
    </lineage>
</organism>
<feature type="domain" description="PsrA tetracyclin repressor-like C-terminal" evidence="5">
    <location>
        <begin position="149"/>
        <end position="257"/>
    </location>
</feature>
<reference evidence="6 7" key="1">
    <citation type="submission" date="2015-03" db="EMBL/GenBank/DDBJ databases">
        <authorList>
            <person name="Urmite Genomes"/>
        </authorList>
    </citation>
    <scope>NUCLEOTIDE SEQUENCE [LARGE SCALE GENOMIC DNA]</scope>
    <source>
        <strain evidence="6 7">CSUR P1491</strain>
    </source>
</reference>
<evidence type="ECO:0000313" key="7">
    <source>
        <dbReference type="Proteomes" id="UP000199251"/>
    </source>
</evidence>
<evidence type="ECO:0000256" key="1">
    <source>
        <dbReference type="ARBA" id="ARBA00023015"/>
    </source>
</evidence>
<evidence type="ECO:0000256" key="2">
    <source>
        <dbReference type="ARBA" id="ARBA00023125"/>
    </source>
</evidence>
<dbReference type="STRING" id="141349.BN1232_05066"/>
<dbReference type="Gene3D" id="1.10.357.10">
    <property type="entry name" value="Tetracycline Repressor, domain 2"/>
    <property type="match status" value="1"/>
</dbReference>
<dbReference type="InterPro" id="IPR001647">
    <property type="entry name" value="HTH_TetR"/>
</dbReference>
<name>A0A0E4H150_MYCLN</name>
<gene>
    <name evidence="6" type="ORF">BN1232_05066</name>
</gene>